<evidence type="ECO:0000313" key="2">
    <source>
        <dbReference type="Proteomes" id="UP000321291"/>
    </source>
</evidence>
<evidence type="ECO:0000313" key="1">
    <source>
        <dbReference type="EMBL" id="QEC71973.1"/>
    </source>
</evidence>
<organism evidence="1 2">
    <name type="scientific">Arachidicoccus ginsenosidivorans</name>
    <dbReference type="NCBI Taxonomy" id="496057"/>
    <lineage>
        <taxon>Bacteria</taxon>
        <taxon>Pseudomonadati</taxon>
        <taxon>Bacteroidota</taxon>
        <taxon>Chitinophagia</taxon>
        <taxon>Chitinophagales</taxon>
        <taxon>Chitinophagaceae</taxon>
        <taxon>Arachidicoccus</taxon>
    </lineage>
</organism>
<keyword evidence="2" id="KW-1185">Reference proteome</keyword>
<accession>A0A5B8VL98</accession>
<reference evidence="1 2" key="1">
    <citation type="journal article" date="2017" name="Int. J. Syst. Evol. Microbiol.">
        <title>Arachidicoccus ginsenosidivorans sp. nov., with ginsenoside-converting activity isolated from ginseng cultivating soil.</title>
        <authorList>
            <person name="Siddiqi M.Z."/>
            <person name="Aslam Z."/>
            <person name="Im W.T."/>
        </authorList>
    </citation>
    <scope>NUCLEOTIDE SEQUENCE [LARGE SCALE GENOMIC DNA]</scope>
    <source>
        <strain evidence="1 2">Gsoil 809</strain>
    </source>
</reference>
<dbReference type="Proteomes" id="UP000321291">
    <property type="component" value="Chromosome"/>
</dbReference>
<dbReference type="AlphaFoldDB" id="A0A5B8VL98"/>
<sequence length="70" mass="7803">MAATTRQCFHFKGTNAITVADYTTGSNEYLLSDANKKISGIFTEFLKLTKHITATGKRYFLAVFPLLLIV</sequence>
<name>A0A5B8VL98_9BACT</name>
<dbReference type="KEGG" id="agi:FSB73_10125"/>
<gene>
    <name evidence="1" type="ORF">FSB73_10125</name>
</gene>
<dbReference type="EMBL" id="CP042434">
    <property type="protein sequence ID" value="QEC71973.1"/>
    <property type="molecule type" value="Genomic_DNA"/>
</dbReference>
<protein>
    <submittedName>
        <fullName evidence="1">Uncharacterized protein</fullName>
    </submittedName>
</protein>
<proteinExistence type="predicted"/>